<keyword evidence="8" id="KW-0496">Mitochondrion</keyword>
<reference evidence="17 18" key="1">
    <citation type="journal article" date="2020" name="G3 (Bethesda)">
        <title>Improved Reference Genome for Cyclotella cryptica CCMP332, a Model for Cell Wall Morphogenesis, Salinity Adaptation, and Lipid Production in Diatoms (Bacillariophyta).</title>
        <authorList>
            <person name="Roberts W.R."/>
            <person name="Downey K.M."/>
            <person name="Ruck E.C."/>
            <person name="Traller J.C."/>
            <person name="Alverson A.J."/>
        </authorList>
    </citation>
    <scope>NUCLEOTIDE SEQUENCE [LARGE SCALE GENOMIC DNA]</scope>
    <source>
        <strain evidence="17 18">CCMP332</strain>
    </source>
</reference>
<dbReference type="InterPro" id="IPR009075">
    <property type="entry name" value="AcylCo_DH/oxidase_C"/>
</dbReference>
<dbReference type="InterPro" id="IPR006089">
    <property type="entry name" value="Acyl-CoA_DH_CS"/>
</dbReference>
<comment type="cofactor">
    <cofactor evidence="1 13">
        <name>FAD</name>
        <dbReference type="ChEBI" id="CHEBI:57692"/>
    </cofactor>
</comment>
<evidence type="ECO:0000256" key="7">
    <source>
        <dbReference type="ARBA" id="ARBA00023002"/>
    </source>
</evidence>
<dbReference type="InterPro" id="IPR036250">
    <property type="entry name" value="AcylCo_DH-like_C"/>
</dbReference>
<dbReference type="InterPro" id="IPR013786">
    <property type="entry name" value="AcylCoA_DH/ox_N"/>
</dbReference>
<dbReference type="PANTHER" id="PTHR42807">
    <property type="entry name" value="GLUTARYL-COA DEHYDROGENASE, MITOCHONDRIAL"/>
    <property type="match status" value="1"/>
</dbReference>
<evidence type="ECO:0000259" key="16">
    <source>
        <dbReference type="Pfam" id="PF02771"/>
    </source>
</evidence>
<evidence type="ECO:0000259" key="14">
    <source>
        <dbReference type="Pfam" id="PF00441"/>
    </source>
</evidence>
<evidence type="ECO:0000256" key="3">
    <source>
        <dbReference type="ARBA" id="ARBA00009347"/>
    </source>
</evidence>
<evidence type="ECO:0000256" key="11">
    <source>
        <dbReference type="ARBA" id="ARBA00039033"/>
    </source>
</evidence>
<evidence type="ECO:0000256" key="9">
    <source>
        <dbReference type="ARBA" id="ARBA00037899"/>
    </source>
</evidence>
<dbReference type="EMBL" id="JABMIG020000292">
    <property type="protein sequence ID" value="KAL3782238.1"/>
    <property type="molecule type" value="Genomic_DNA"/>
</dbReference>
<evidence type="ECO:0000256" key="5">
    <source>
        <dbReference type="ARBA" id="ARBA00022827"/>
    </source>
</evidence>
<evidence type="ECO:0000313" key="18">
    <source>
        <dbReference type="Proteomes" id="UP001516023"/>
    </source>
</evidence>
<dbReference type="GO" id="GO:0005759">
    <property type="term" value="C:mitochondrial matrix"/>
    <property type="evidence" value="ECO:0007669"/>
    <property type="project" value="UniProtKB-SubCell"/>
</dbReference>
<evidence type="ECO:0000256" key="12">
    <source>
        <dbReference type="ARBA" id="ARBA00049493"/>
    </source>
</evidence>
<evidence type="ECO:0000256" key="13">
    <source>
        <dbReference type="RuleBase" id="RU362125"/>
    </source>
</evidence>
<evidence type="ECO:0000256" key="4">
    <source>
        <dbReference type="ARBA" id="ARBA00022630"/>
    </source>
</evidence>
<evidence type="ECO:0000313" key="17">
    <source>
        <dbReference type="EMBL" id="KAL3782238.1"/>
    </source>
</evidence>
<dbReference type="Gene3D" id="1.20.140.10">
    <property type="entry name" value="Butyryl-CoA Dehydrogenase, subunit A, domain 3"/>
    <property type="match status" value="1"/>
</dbReference>
<proteinExistence type="inferred from homology"/>
<comment type="subcellular location">
    <subcellularLocation>
        <location evidence="2">Mitochondrion matrix</location>
    </subcellularLocation>
</comment>
<dbReference type="CDD" id="cd01151">
    <property type="entry name" value="GCD"/>
    <property type="match status" value="1"/>
</dbReference>
<accession>A0ABD3P477</accession>
<dbReference type="FunFam" id="1.20.140.10:FF:000006">
    <property type="entry name" value="Glutaryl-CoA dehydrogenase, mitochondrial"/>
    <property type="match status" value="1"/>
</dbReference>
<sequence length="447" mass="49078">MMLTRALGQTTMKHCSKIAPRAATQVSRAAFASIPHSEDEEPPKVKNSFGGKFDWEDPLNFKSLLTEEEVAIQEAANSFCQQELQPQILMANRNETPFNHNDMKKMGQMGLLGPTIPEYYGGAGLGYVSYGLIATEVERVDSSYRSAMSVQSSLVMHPIYAFGNEEMKRKYLPELAAGNMVGCFGLTEPNHGSDPSSMETRSRYDAGTNEFILNGSKNWITNSPIADVFIVWARNEEGKIKGYLIEKGTPGLDAPKIEGKGSLRASATGMIFLEDVRVPASHELNVTGLKGPFSCLNNARFGIAWGALGAAEDCFHRAREYVMDRKQFGSPLGANQLIQLKLANMETEIHLARLGCHQVGRLMEQQMASPSMVSLIKRNSCGKSLDIARMARDMLGGNGISDEYHIIRHMNNLEAVNTYEGTHDIHALILGREITGIASFVPNPASV</sequence>
<comment type="catalytic activity">
    <reaction evidence="12">
        <text>glutaryl-CoA + oxidized [electron-transfer flavoprotein] + 2 H(+) = (2E)-butenoyl-CoA + reduced [electron-transfer flavoprotein] + CO2</text>
        <dbReference type="Rhea" id="RHEA:13389"/>
        <dbReference type="Rhea" id="RHEA-COMP:10685"/>
        <dbReference type="Rhea" id="RHEA-COMP:10686"/>
        <dbReference type="ChEBI" id="CHEBI:15378"/>
        <dbReference type="ChEBI" id="CHEBI:16526"/>
        <dbReference type="ChEBI" id="CHEBI:57332"/>
        <dbReference type="ChEBI" id="CHEBI:57378"/>
        <dbReference type="ChEBI" id="CHEBI:57692"/>
        <dbReference type="ChEBI" id="CHEBI:58307"/>
        <dbReference type="EC" id="1.3.8.6"/>
    </reaction>
</comment>
<dbReference type="InterPro" id="IPR037069">
    <property type="entry name" value="AcylCoA_DH/ox_N_sf"/>
</dbReference>
<evidence type="ECO:0000256" key="1">
    <source>
        <dbReference type="ARBA" id="ARBA00001974"/>
    </source>
</evidence>
<dbReference type="PANTHER" id="PTHR42807:SF1">
    <property type="entry name" value="GLUTARYL-COA DEHYDROGENASE, MITOCHONDRIAL"/>
    <property type="match status" value="1"/>
</dbReference>
<feature type="domain" description="Acyl-CoA dehydrogenase/oxidase C-terminal" evidence="14">
    <location>
        <begin position="293"/>
        <end position="434"/>
    </location>
</feature>
<comment type="similarity">
    <text evidence="3 13">Belongs to the acyl-CoA dehydrogenase family.</text>
</comment>
<dbReference type="InterPro" id="IPR009100">
    <property type="entry name" value="AcylCoA_DH/oxidase_NM_dom_sf"/>
</dbReference>
<dbReference type="FunFam" id="1.10.540.10:FF:000003">
    <property type="entry name" value="glutaryl-CoA dehydrogenase, mitochondrial"/>
    <property type="match status" value="1"/>
</dbReference>
<evidence type="ECO:0000256" key="6">
    <source>
        <dbReference type="ARBA" id="ARBA00022946"/>
    </source>
</evidence>
<dbReference type="Gene3D" id="1.10.540.10">
    <property type="entry name" value="Acyl-CoA dehydrogenase/oxidase, N-terminal domain"/>
    <property type="match status" value="1"/>
</dbReference>
<dbReference type="SUPFAM" id="SSF47203">
    <property type="entry name" value="Acyl-CoA dehydrogenase C-terminal domain-like"/>
    <property type="match status" value="1"/>
</dbReference>
<evidence type="ECO:0000259" key="15">
    <source>
        <dbReference type="Pfam" id="PF02770"/>
    </source>
</evidence>
<dbReference type="InterPro" id="IPR006091">
    <property type="entry name" value="Acyl-CoA_Oxase/DH_mid-dom"/>
</dbReference>
<name>A0ABD3P477_9STRA</name>
<dbReference type="InterPro" id="IPR046373">
    <property type="entry name" value="Acyl-CoA_Oxase/DH_mid-dom_sf"/>
</dbReference>
<dbReference type="Pfam" id="PF02771">
    <property type="entry name" value="Acyl-CoA_dh_N"/>
    <property type="match status" value="1"/>
</dbReference>
<dbReference type="SUPFAM" id="SSF56645">
    <property type="entry name" value="Acyl-CoA dehydrogenase NM domain-like"/>
    <property type="match status" value="1"/>
</dbReference>
<dbReference type="Pfam" id="PF02770">
    <property type="entry name" value="Acyl-CoA_dh_M"/>
    <property type="match status" value="1"/>
</dbReference>
<evidence type="ECO:0000256" key="8">
    <source>
        <dbReference type="ARBA" id="ARBA00023128"/>
    </source>
</evidence>
<dbReference type="AlphaFoldDB" id="A0ABD3P477"/>
<comment type="pathway">
    <text evidence="10">Amino-acid metabolism; tryptophan metabolism.</text>
</comment>
<evidence type="ECO:0000256" key="10">
    <source>
        <dbReference type="ARBA" id="ARBA00037927"/>
    </source>
</evidence>
<gene>
    <name evidence="17" type="ORF">HJC23_000301</name>
</gene>
<keyword evidence="7 13" id="KW-0560">Oxidoreductase</keyword>
<dbReference type="GO" id="GO:0004361">
    <property type="term" value="F:glutaryl-CoA dehydrogenase activity"/>
    <property type="evidence" value="ECO:0007669"/>
    <property type="project" value="UniProtKB-EC"/>
</dbReference>
<keyword evidence="18" id="KW-1185">Reference proteome</keyword>
<feature type="domain" description="Acyl-CoA oxidase/dehydrogenase middle" evidence="15">
    <location>
        <begin position="183"/>
        <end position="276"/>
    </location>
</feature>
<organism evidence="17 18">
    <name type="scientific">Cyclotella cryptica</name>
    <dbReference type="NCBI Taxonomy" id="29204"/>
    <lineage>
        <taxon>Eukaryota</taxon>
        <taxon>Sar</taxon>
        <taxon>Stramenopiles</taxon>
        <taxon>Ochrophyta</taxon>
        <taxon>Bacillariophyta</taxon>
        <taxon>Coscinodiscophyceae</taxon>
        <taxon>Thalassiosirophycidae</taxon>
        <taxon>Stephanodiscales</taxon>
        <taxon>Stephanodiscaceae</taxon>
        <taxon>Cyclotella</taxon>
    </lineage>
</organism>
<evidence type="ECO:0000256" key="2">
    <source>
        <dbReference type="ARBA" id="ARBA00004305"/>
    </source>
</evidence>
<dbReference type="PROSITE" id="PS00073">
    <property type="entry name" value="ACYL_COA_DH_2"/>
    <property type="match status" value="1"/>
</dbReference>
<dbReference type="FunFam" id="2.40.110.10:FF:000008">
    <property type="entry name" value="Glutaryl-CoA dehydrogenase, mitochondrial"/>
    <property type="match status" value="1"/>
</dbReference>
<dbReference type="Pfam" id="PF00441">
    <property type="entry name" value="Acyl-CoA_dh_1"/>
    <property type="match status" value="1"/>
</dbReference>
<comment type="pathway">
    <text evidence="9">Amino-acid metabolism; lysine degradation.</text>
</comment>
<dbReference type="EC" id="1.3.8.6" evidence="11"/>
<keyword evidence="6" id="KW-0809">Transit peptide</keyword>
<protein>
    <recommendedName>
        <fullName evidence="11">glutaryl-CoA dehydrogenase (ETF)</fullName>
        <ecNumber evidence="11">1.3.8.6</ecNumber>
    </recommendedName>
</protein>
<dbReference type="Gene3D" id="2.40.110.10">
    <property type="entry name" value="Butyryl-CoA Dehydrogenase, subunit A, domain 2"/>
    <property type="match status" value="1"/>
</dbReference>
<dbReference type="InterPro" id="IPR052033">
    <property type="entry name" value="Glutaryl-CoA_DH_mitochondrial"/>
</dbReference>
<keyword evidence="5 13" id="KW-0274">FAD</keyword>
<comment type="caution">
    <text evidence="17">The sequence shown here is derived from an EMBL/GenBank/DDBJ whole genome shotgun (WGS) entry which is preliminary data.</text>
</comment>
<keyword evidence="4 13" id="KW-0285">Flavoprotein</keyword>
<feature type="domain" description="Acyl-CoA dehydrogenase/oxidase N-terminal" evidence="16">
    <location>
        <begin position="66"/>
        <end position="178"/>
    </location>
</feature>
<dbReference type="Proteomes" id="UP001516023">
    <property type="component" value="Unassembled WGS sequence"/>
</dbReference>